<dbReference type="Pfam" id="PF11042">
    <property type="entry name" value="DUF2750"/>
    <property type="match status" value="1"/>
</dbReference>
<reference evidence="1 2" key="1">
    <citation type="submission" date="2016-08" db="EMBL/GenBank/DDBJ databases">
        <authorList>
            <person name="Seilhamer J.J."/>
        </authorList>
    </citation>
    <scope>NUCLEOTIDE SEQUENCE [LARGE SCALE GENOMIC DNA]</scope>
    <source>
        <strain evidence="1 2">PH27A</strain>
    </source>
</reference>
<evidence type="ECO:0000313" key="1">
    <source>
        <dbReference type="EMBL" id="ODC04977.1"/>
    </source>
</evidence>
<evidence type="ECO:0000313" key="2">
    <source>
        <dbReference type="Proteomes" id="UP000094291"/>
    </source>
</evidence>
<dbReference type="EMBL" id="MDTQ01000001">
    <property type="protein sequence ID" value="ODC04977.1"/>
    <property type="molecule type" value="Genomic_DNA"/>
</dbReference>
<dbReference type="OrthoDB" id="2936081at2"/>
<dbReference type="RefSeq" id="WP_068999999.1">
    <property type="nucleotide sequence ID" value="NZ_MDTQ01000001.1"/>
</dbReference>
<keyword evidence="2" id="KW-1185">Reference proteome</keyword>
<name>A0A1E2VDC1_9GAMM</name>
<accession>A0A1E2VDC1</accession>
<proteinExistence type="predicted"/>
<comment type="caution">
    <text evidence="1">The sequence shown here is derived from an EMBL/GenBank/DDBJ whole genome shotgun (WGS) entry which is preliminary data.</text>
</comment>
<dbReference type="Proteomes" id="UP000094291">
    <property type="component" value="Unassembled WGS sequence"/>
</dbReference>
<dbReference type="AlphaFoldDB" id="A0A1E2VDC1"/>
<gene>
    <name evidence="1" type="ORF">BFW38_16985</name>
</gene>
<dbReference type="InterPro" id="IPR021284">
    <property type="entry name" value="DUF2750"/>
</dbReference>
<sequence length="126" mass="14644">MPSKEYEALKRKEIKDRYVYTVKKIADNESAWGLYNDGWVLTGNSQSEFFPIWPTKESAEVCAKDEWKDAQVKEIGIDYLIDELLLMLKEDSISIAIFIIPDIAESAVKTAEEFHFDLLNELEKYE</sequence>
<protein>
    <recommendedName>
        <fullName evidence="3">DUF2750 domain-containing protein</fullName>
    </recommendedName>
</protein>
<organism evidence="1 2">
    <name type="scientific">Terasakiispira papahanaumokuakeensis</name>
    <dbReference type="NCBI Taxonomy" id="197479"/>
    <lineage>
        <taxon>Bacteria</taxon>
        <taxon>Pseudomonadati</taxon>
        <taxon>Pseudomonadota</taxon>
        <taxon>Gammaproteobacteria</taxon>
        <taxon>Oceanospirillales</taxon>
        <taxon>Terasakiispira</taxon>
    </lineage>
</organism>
<evidence type="ECO:0008006" key="3">
    <source>
        <dbReference type="Google" id="ProtNLM"/>
    </source>
</evidence>